<dbReference type="InterPro" id="IPR020846">
    <property type="entry name" value="MFS_dom"/>
</dbReference>
<comment type="subcellular location">
    <subcellularLocation>
        <location evidence="1">Cell membrane</location>
        <topology evidence="1">Multi-pass membrane protein</topology>
    </subcellularLocation>
</comment>
<protein>
    <recommendedName>
        <fullName evidence="6">Major facilitator superfamily (MFS) profile domain-containing protein</fullName>
    </recommendedName>
</protein>
<dbReference type="SUPFAM" id="SSF103473">
    <property type="entry name" value="MFS general substrate transporter"/>
    <property type="match status" value="1"/>
</dbReference>
<dbReference type="Gene3D" id="1.20.1250.20">
    <property type="entry name" value="MFS general substrate transporter like domains"/>
    <property type="match status" value="1"/>
</dbReference>
<feature type="transmembrane region" description="Helical" evidence="5">
    <location>
        <begin position="122"/>
        <end position="141"/>
    </location>
</feature>
<keyword evidence="8" id="KW-1185">Reference proteome</keyword>
<organism evidence="7 8">
    <name type="scientific">Amycolatopsis ultiminotia</name>
    <dbReference type="NCBI Taxonomy" id="543629"/>
    <lineage>
        <taxon>Bacteria</taxon>
        <taxon>Bacillati</taxon>
        <taxon>Actinomycetota</taxon>
        <taxon>Actinomycetes</taxon>
        <taxon>Pseudonocardiales</taxon>
        <taxon>Pseudonocardiaceae</taxon>
        <taxon>Amycolatopsis</taxon>
    </lineage>
</organism>
<keyword evidence="3 5" id="KW-1133">Transmembrane helix</keyword>
<dbReference type="Proteomes" id="UP001500689">
    <property type="component" value="Unassembled WGS sequence"/>
</dbReference>
<evidence type="ECO:0000256" key="3">
    <source>
        <dbReference type="ARBA" id="ARBA00022989"/>
    </source>
</evidence>
<evidence type="ECO:0000313" key="8">
    <source>
        <dbReference type="Proteomes" id="UP001500689"/>
    </source>
</evidence>
<keyword evidence="2 5" id="KW-0812">Transmembrane</keyword>
<reference evidence="8" key="1">
    <citation type="journal article" date="2019" name="Int. J. Syst. Evol. Microbiol.">
        <title>The Global Catalogue of Microorganisms (GCM) 10K type strain sequencing project: providing services to taxonomists for standard genome sequencing and annotation.</title>
        <authorList>
            <consortium name="The Broad Institute Genomics Platform"/>
            <consortium name="The Broad Institute Genome Sequencing Center for Infectious Disease"/>
            <person name="Wu L."/>
            <person name="Ma J."/>
        </authorList>
    </citation>
    <scope>NUCLEOTIDE SEQUENCE [LARGE SCALE GENOMIC DNA]</scope>
    <source>
        <strain evidence="8">JCM 16898</strain>
    </source>
</reference>
<dbReference type="EMBL" id="BAAAZN010000006">
    <property type="protein sequence ID" value="GAA3546887.1"/>
    <property type="molecule type" value="Genomic_DNA"/>
</dbReference>
<evidence type="ECO:0000259" key="6">
    <source>
        <dbReference type="PROSITE" id="PS50850"/>
    </source>
</evidence>
<feature type="transmembrane region" description="Helical" evidence="5">
    <location>
        <begin position="147"/>
        <end position="168"/>
    </location>
</feature>
<evidence type="ECO:0000256" key="4">
    <source>
        <dbReference type="ARBA" id="ARBA00023136"/>
    </source>
</evidence>
<feature type="transmembrane region" description="Helical" evidence="5">
    <location>
        <begin position="52"/>
        <end position="73"/>
    </location>
</feature>
<gene>
    <name evidence="7" type="ORF">GCM10022222_33130</name>
</gene>
<comment type="caution">
    <text evidence="7">The sequence shown here is derived from an EMBL/GenBank/DDBJ whole genome shotgun (WGS) entry which is preliminary data.</text>
</comment>
<accession>A0ABP6W924</accession>
<evidence type="ECO:0000256" key="5">
    <source>
        <dbReference type="SAM" id="Phobius"/>
    </source>
</evidence>
<evidence type="ECO:0000256" key="1">
    <source>
        <dbReference type="ARBA" id="ARBA00004651"/>
    </source>
</evidence>
<feature type="transmembrane region" description="Helical" evidence="5">
    <location>
        <begin position="208"/>
        <end position="233"/>
    </location>
</feature>
<feature type="transmembrane region" description="Helical" evidence="5">
    <location>
        <begin position="177"/>
        <end position="196"/>
    </location>
</feature>
<feature type="transmembrane region" description="Helical" evidence="5">
    <location>
        <begin position="93"/>
        <end position="115"/>
    </location>
</feature>
<feature type="domain" description="Major facilitator superfamily (MFS) profile" evidence="6">
    <location>
        <begin position="54"/>
        <end position="256"/>
    </location>
</feature>
<sequence length="256" mass="26384">MPAAAGFWPPVGEQSTASGEVVRPHLRTLYGVRMYVTPPMQSNPRPAAGPPWWLVIGPAFAALIGLFLLTVIYRFNGRSFLQIELGLSSQSLLLSGLVAYLVAAALAFPAGLLPGARFPTSVTVPAICLMLLGVLLIAFVPSTGLLLLGRVLSGLGAGAAIGVTVALIRRLRAGRGVAAAVTTGLGVLALVIAPFLGGLVSDALGFRLVYLLAALFMVIALIVAAVIGIVALASAKPPVQPMPYGVPHRPQGPPYV</sequence>
<dbReference type="PROSITE" id="PS50850">
    <property type="entry name" value="MFS"/>
    <property type="match status" value="1"/>
</dbReference>
<evidence type="ECO:0000313" key="7">
    <source>
        <dbReference type="EMBL" id="GAA3546887.1"/>
    </source>
</evidence>
<dbReference type="Pfam" id="PF07690">
    <property type="entry name" value="MFS_1"/>
    <property type="match status" value="1"/>
</dbReference>
<dbReference type="InterPro" id="IPR011701">
    <property type="entry name" value="MFS"/>
</dbReference>
<name>A0ABP6W924_9PSEU</name>
<dbReference type="InterPro" id="IPR036259">
    <property type="entry name" value="MFS_trans_sf"/>
</dbReference>
<evidence type="ECO:0000256" key="2">
    <source>
        <dbReference type="ARBA" id="ARBA00022692"/>
    </source>
</evidence>
<keyword evidence="4 5" id="KW-0472">Membrane</keyword>
<proteinExistence type="predicted"/>